<dbReference type="PANTHER" id="PTHR32089:SF112">
    <property type="entry name" value="LYSOZYME-LIKE PROTEIN-RELATED"/>
    <property type="match status" value="1"/>
</dbReference>
<dbReference type="SMART" id="SM00304">
    <property type="entry name" value="HAMP"/>
    <property type="match status" value="1"/>
</dbReference>
<keyword evidence="3 7" id="KW-0472">Membrane</keyword>
<evidence type="ECO:0000256" key="4">
    <source>
        <dbReference type="ARBA" id="ARBA00023224"/>
    </source>
</evidence>
<evidence type="ECO:0000313" key="10">
    <source>
        <dbReference type="EMBL" id="RTE09389.1"/>
    </source>
</evidence>
<dbReference type="Gene3D" id="6.10.340.10">
    <property type="match status" value="1"/>
</dbReference>
<dbReference type="GO" id="GO:0007165">
    <property type="term" value="P:signal transduction"/>
    <property type="evidence" value="ECO:0007669"/>
    <property type="project" value="UniProtKB-KW"/>
</dbReference>
<evidence type="ECO:0000259" key="9">
    <source>
        <dbReference type="PROSITE" id="PS50885"/>
    </source>
</evidence>
<feature type="transmembrane region" description="Helical" evidence="7">
    <location>
        <begin position="28"/>
        <end position="47"/>
    </location>
</feature>
<dbReference type="InterPro" id="IPR003660">
    <property type="entry name" value="HAMP_dom"/>
</dbReference>
<comment type="subcellular location">
    <subcellularLocation>
        <location evidence="1">Cell membrane</location>
    </subcellularLocation>
</comment>
<dbReference type="Pfam" id="PF12729">
    <property type="entry name" value="4HB_MCP_1"/>
    <property type="match status" value="1"/>
</dbReference>
<dbReference type="PANTHER" id="PTHR32089">
    <property type="entry name" value="METHYL-ACCEPTING CHEMOTAXIS PROTEIN MCPB"/>
    <property type="match status" value="1"/>
</dbReference>
<dbReference type="PROSITE" id="PS50111">
    <property type="entry name" value="CHEMOTAXIS_TRANSDUC_2"/>
    <property type="match status" value="1"/>
</dbReference>
<dbReference type="EMBL" id="RXHU01000034">
    <property type="protein sequence ID" value="RTE09389.1"/>
    <property type="molecule type" value="Genomic_DNA"/>
</dbReference>
<reference evidence="10 11" key="1">
    <citation type="submission" date="2018-12" db="EMBL/GenBank/DDBJ databases">
        <title>Bacillus ochoae sp. nov., Paenibacillus whitsoniae sp. nov., Paenibacillus spiritus sp. nov. Isolated from the Mars Exploration Rover during spacecraft assembly.</title>
        <authorList>
            <person name="Seuylemezian A."/>
            <person name="Vaishampayan P."/>
        </authorList>
    </citation>
    <scope>NUCLEOTIDE SEQUENCE [LARGE SCALE GENOMIC DNA]</scope>
    <source>
        <strain evidence="10 11">MER 54</strain>
    </source>
</reference>
<feature type="domain" description="Methyl-accepting transducer" evidence="8">
    <location>
        <begin position="300"/>
        <end position="536"/>
    </location>
</feature>
<evidence type="ECO:0000259" key="8">
    <source>
        <dbReference type="PROSITE" id="PS50111"/>
    </source>
</evidence>
<evidence type="ECO:0000256" key="1">
    <source>
        <dbReference type="ARBA" id="ARBA00004236"/>
    </source>
</evidence>
<keyword evidence="4 6" id="KW-0807">Transducer</keyword>
<dbReference type="SUPFAM" id="SSF58104">
    <property type="entry name" value="Methyl-accepting chemotaxis protein (MCP) signaling domain"/>
    <property type="match status" value="1"/>
</dbReference>
<feature type="domain" description="HAMP" evidence="9">
    <location>
        <begin position="228"/>
        <end position="281"/>
    </location>
</feature>
<dbReference type="Pfam" id="PF00015">
    <property type="entry name" value="MCPsignal"/>
    <property type="match status" value="1"/>
</dbReference>
<dbReference type="SMART" id="SM00283">
    <property type="entry name" value="MA"/>
    <property type="match status" value="1"/>
</dbReference>
<dbReference type="InterPro" id="IPR004089">
    <property type="entry name" value="MCPsignal_dom"/>
</dbReference>
<dbReference type="Gene3D" id="1.10.287.950">
    <property type="entry name" value="Methyl-accepting chemotaxis protein"/>
    <property type="match status" value="1"/>
</dbReference>
<dbReference type="CDD" id="cd11386">
    <property type="entry name" value="MCP_signal"/>
    <property type="match status" value="1"/>
</dbReference>
<evidence type="ECO:0000256" key="6">
    <source>
        <dbReference type="PROSITE-ProRule" id="PRU00284"/>
    </source>
</evidence>
<feature type="transmembrane region" description="Helical" evidence="7">
    <location>
        <begin position="205"/>
        <end position="226"/>
    </location>
</feature>
<sequence>MNCVYRSVQTMMELGGFFLMKLSVRLKFGVVFGVIVLMLAVMCLTDLTRMHALKNQNEKVANDWMMGIQLIEEINYNSEHLLMLYYQKKLEPDVKKQEPIDTKIASTIEIIDQLLGKYKESIANGDDQAHFDQLTQNWTAFKDAFAVNKKMSADPTKVKEAVDSLAAMSTAFGNAQKTMAEMVDFNKEGGQQAVQESNELYRSSVATSIVVVVILLLIMLTAGYLVDRLIVVPVRKASQALNRIAEGDLTVQTITVKNQDEIGALIGSVNRMVGQLRLSVEKMLNASNSVAASSQQLFASSEQNTSASQHVAVSVQEFASGADVQAQSSEECGRAMEEMAVGISRIAETTADVSELSMTASQLADRGTHAMERVVNKMQAVNEAVQAANGVIQELEKHSQSISQMSTLIGDIAAQTNLLALNAAIEAARAGESGKGFAVVAGEVRKLSTQTDDSVRSISALITSIQTDTQRAVAVMNTGLSQVQDGLTEVGTAEQAFDQIVQASQEVASKIQETAAAAQQMAASTEEVAATVAHVGNVAKMTSGTAQSVAAVTQQQLASAEEITSSAKSLAEIATDLNAVVNGFRLA</sequence>
<keyword evidence="2" id="KW-1003">Cell membrane</keyword>
<keyword evidence="7" id="KW-1133">Transmembrane helix</keyword>
<dbReference type="CDD" id="cd06225">
    <property type="entry name" value="HAMP"/>
    <property type="match status" value="1"/>
</dbReference>
<comment type="similarity">
    <text evidence="5">Belongs to the methyl-accepting chemotaxis (MCP) protein family.</text>
</comment>
<dbReference type="AlphaFoldDB" id="A0A430JEA9"/>
<name>A0A430JEA9_9BACL</name>
<dbReference type="OrthoDB" id="358716at2"/>
<evidence type="ECO:0000256" key="2">
    <source>
        <dbReference type="ARBA" id="ARBA00022475"/>
    </source>
</evidence>
<keyword evidence="11" id="KW-1185">Reference proteome</keyword>
<organism evidence="10 11">
    <name type="scientific">Paenibacillus whitsoniae</name>
    <dbReference type="NCBI Taxonomy" id="2496558"/>
    <lineage>
        <taxon>Bacteria</taxon>
        <taxon>Bacillati</taxon>
        <taxon>Bacillota</taxon>
        <taxon>Bacilli</taxon>
        <taxon>Bacillales</taxon>
        <taxon>Paenibacillaceae</taxon>
        <taxon>Paenibacillus</taxon>
    </lineage>
</organism>
<comment type="caution">
    <text evidence="10">The sequence shown here is derived from an EMBL/GenBank/DDBJ whole genome shotgun (WGS) entry which is preliminary data.</text>
</comment>
<evidence type="ECO:0000256" key="3">
    <source>
        <dbReference type="ARBA" id="ARBA00023136"/>
    </source>
</evidence>
<evidence type="ECO:0000313" key="11">
    <source>
        <dbReference type="Proteomes" id="UP000276128"/>
    </source>
</evidence>
<dbReference type="GO" id="GO:0005886">
    <property type="term" value="C:plasma membrane"/>
    <property type="evidence" value="ECO:0007669"/>
    <property type="project" value="UniProtKB-SubCell"/>
</dbReference>
<dbReference type="PROSITE" id="PS50885">
    <property type="entry name" value="HAMP"/>
    <property type="match status" value="1"/>
</dbReference>
<accession>A0A430JEA9</accession>
<proteinExistence type="inferred from homology"/>
<evidence type="ECO:0000256" key="5">
    <source>
        <dbReference type="ARBA" id="ARBA00029447"/>
    </source>
</evidence>
<dbReference type="InterPro" id="IPR024478">
    <property type="entry name" value="HlyB_4HB_MCP"/>
</dbReference>
<keyword evidence="7" id="KW-0812">Transmembrane</keyword>
<evidence type="ECO:0000256" key="7">
    <source>
        <dbReference type="SAM" id="Phobius"/>
    </source>
</evidence>
<dbReference type="Pfam" id="PF00672">
    <property type="entry name" value="HAMP"/>
    <property type="match status" value="1"/>
</dbReference>
<gene>
    <name evidence="10" type="ORF">EJQ19_13535</name>
</gene>
<protein>
    <submittedName>
        <fullName evidence="10">Methyl-accepting chemotaxis protein</fullName>
    </submittedName>
</protein>
<dbReference type="Proteomes" id="UP000276128">
    <property type="component" value="Unassembled WGS sequence"/>
</dbReference>